<feature type="region of interest" description="Disordered" evidence="2">
    <location>
        <begin position="707"/>
        <end position="729"/>
    </location>
</feature>
<dbReference type="RefSeq" id="XP_028990357.1">
    <property type="nucleotide sequence ID" value="XM_029134524.3"/>
</dbReference>
<keyword evidence="1" id="KW-0175">Coiled coil</keyword>
<name>A0A6P7L6U9_BETSP</name>
<protein>
    <submittedName>
        <fullName evidence="4 5">Uncharacterized protein LOC114845926</fullName>
    </submittedName>
</protein>
<gene>
    <name evidence="4 5" type="primary">LOC114845926</name>
</gene>
<proteinExistence type="predicted"/>
<dbReference type="GeneID" id="114845926"/>
<dbReference type="KEGG" id="bspl:114845926"/>
<dbReference type="RefSeq" id="XP_028990356.1">
    <property type="nucleotide sequence ID" value="XM_029134523.3"/>
</dbReference>
<feature type="compositionally biased region" description="Polar residues" evidence="2">
    <location>
        <begin position="532"/>
        <end position="547"/>
    </location>
</feature>
<sequence length="926" mass="99266">MANVGTRQTSRFVEESDECQENVALEDTATAGRPNVQVGCVDDISSTNLSEESKPLSGTCTFSSPAPKGNRREVEAKSKLCGLQSALTPNLRILNISNKSPSGKPVKYGMSPCLNRPCFPLNQSIACQKPATSSGLSDLSPSHIGGSLGDRNASLCWWYNETMPEVSLLDDTCDSTMQSSWAPPSTDPNANVVNTPAGVNAPRCWLDGRFSPDITLLEVTQDSELSPVGNICSAETTQGNYSKINTPSVKVGGENVMQLRELDINRSEEFSLSANSTATITSLSLQQSTDVCAGEKVVKVSAAQDVSMESENSRSSTGLSEQDEMSQTSTEDKLGIHPANVTRDISSSDVSAASQLSTTDMQVTTSSTFELHGEPAGAENENLPTSCDTEMTSKVQQRKSEIVESDSNTFTVSQSSINGTTNVNTTTDMAQSLNNRDAANDTQEQDNLATNNATENPLNIDQNSSADKSGSSCDVKNGTFDQHSVQTSRESIGLQETGLQNNTFDMKSSSKRNTMTLSEITLGDVHQDTLDKSSPSKVCSTTTSSKDCNSEVHATEPTNADWTSKVKKADLRDRTFESSLVVKTASEAEHPESNDQPDLPLTDCPSDGLGHHSISMKNSKENDFNLDDTLDIRMDYLVTSTPMANCKINSLCNEQDNGQIVRALKKNDLYCPSKHALQVPSAIPSNIVCERKTFFRQPAAASSLPPFKAASHLKPKPASTEGRGRGLAPSVTGLAMTRSRTLALKNTSAPDPAQGVSGTARSYSLRAATAGSKHPPSGLLRPQTTGIPSCTLSSLRPLLTRSTIPASSTNDKICGPTASNPLVKHPQTKKHQLNRLESLPTSKRKKMDAAVAVKIAEASASCDAAGKARVLKPPATIHRVLLPKPPAHGCAKCIEQEEEIKNLKEGRAKLEEEIHKLKEELKKCKP</sequence>
<reference evidence="4 5" key="1">
    <citation type="submission" date="2025-04" db="UniProtKB">
        <authorList>
            <consortium name="RefSeq"/>
        </authorList>
    </citation>
    <scope>IDENTIFICATION</scope>
</reference>
<dbReference type="Proteomes" id="UP000515150">
    <property type="component" value="Chromosome 19"/>
</dbReference>
<feature type="region of interest" description="Disordered" evidence="2">
    <location>
        <begin position="527"/>
        <end position="554"/>
    </location>
</feature>
<feature type="region of interest" description="Disordered" evidence="2">
    <location>
        <begin position="583"/>
        <end position="622"/>
    </location>
</feature>
<evidence type="ECO:0000256" key="2">
    <source>
        <dbReference type="SAM" id="MobiDB-lite"/>
    </source>
</evidence>
<evidence type="ECO:0000313" key="4">
    <source>
        <dbReference type="RefSeq" id="XP_028990356.1"/>
    </source>
</evidence>
<feature type="region of interest" description="Disordered" evidence="2">
    <location>
        <begin position="303"/>
        <end position="425"/>
    </location>
</feature>
<accession>A0A6P7L6U9</accession>
<feature type="compositionally biased region" description="Polar residues" evidence="2">
    <location>
        <begin position="450"/>
        <end position="490"/>
    </location>
</feature>
<organism evidence="3 4">
    <name type="scientific">Betta splendens</name>
    <name type="common">Siamese fighting fish</name>
    <dbReference type="NCBI Taxonomy" id="158456"/>
    <lineage>
        <taxon>Eukaryota</taxon>
        <taxon>Metazoa</taxon>
        <taxon>Chordata</taxon>
        <taxon>Craniata</taxon>
        <taxon>Vertebrata</taxon>
        <taxon>Euteleostomi</taxon>
        <taxon>Actinopterygii</taxon>
        <taxon>Neopterygii</taxon>
        <taxon>Teleostei</taxon>
        <taxon>Neoteleostei</taxon>
        <taxon>Acanthomorphata</taxon>
        <taxon>Anabantaria</taxon>
        <taxon>Anabantiformes</taxon>
        <taxon>Anabantoidei</taxon>
        <taxon>Osphronemidae</taxon>
        <taxon>Betta</taxon>
    </lineage>
</organism>
<feature type="compositionally biased region" description="Polar residues" evidence="2">
    <location>
        <begin position="382"/>
        <end position="395"/>
    </location>
</feature>
<feature type="region of interest" description="Disordered" evidence="2">
    <location>
        <begin position="50"/>
        <end position="74"/>
    </location>
</feature>
<evidence type="ECO:0000256" key="1">
    <source>
        <dbReference type="SAM" id="Coils"/>
    </source>
</evidence>
<keyword evidence="3" id="KW-1185">Reference proteome</keyword>
<feature type="compositionally biased region" description="Low complexity" evidence="2">
    <location>
        <begin position="347"/>
        <end position="357"/>
    </location>
</feature>
<feature type="compositionally biased region" description="Polar residues" evidence="2">
    <location>
        <begin position="307"/>
        <end position="329"/>
    </location>
</feature>
<feature type="coiled-coil region" evidence="1">
    <location>
        <begin position="893"/>
        <end position="923"/>
    </location>
</feature>
<feature type="compositionally biased region" description="Polar residues" evidence="2">
    <location>
        <begin position="358"/>
        <end position="369"/>
    </location>
</feature>
<feature type="compositionally biased region" description="Polar residues" evidence="2">
    <location>
        <begin position="405"/>
        <end position="425"/>
    </location>
</feature>
<feature type="region of interest" description="Disordered" evidence="2">
    <location>
        <begin position="450"/>
        <end position="492"/>
    </location>
</feature>
<feature type="compositionally biased region" description="Polar residues" evidence="2">
    <location>
        <begin position="50"/>
        <end position="64"/>
    </location>
</feature>
<dbReference type="AlphaFoldDB" id="A0A6P7L6U9"/>
<evidence type="ECO:0000313" key="3">
    <source>
        <dbReference type="Proteomes" id="UP000515150"/>
    </source>
</evidence>
<evidence type="ECO:0000313" key="5">
    <source>
        <dbReference type="RefSeq" id="XP_028990357.1"/>
    </source>
</evidence>
<dbReference type="OrthoDB" id="8904524at2759"/>